<dbReference type="Gene3D" id="1.10.150.20">
    <property type="entry name" value="5' to 3' exonuclease, C-terminal subdomain"/>
    <property type="match status" value="1"/>
</dbReference>
<evidence type="ECO:0000256" key="1">
    <source>
        <dbReference type="ARBA" id="ARBA00010945"/>
    </source>
</evidence>
<dbReference type="CDD" id="cd03586">
    <property type="entry name" value="PolY_Pol_IV_kappa"/>
    <property type="match status" value="1"/>
</dbReference>
<name>A0A1F7GKL8_9BACT</name>
<dbReference type="InterPro" id="IPR022880">
    <property type="entry name" value="DNApol_IV"/>
</dbReference>
<dbReference type="SUPFAM" id="SSF100879">
    <property type="entry name" value="Lesion bypass DNA polymerase (Y-family), little finger domain"/>
    <property type="match status" value="1"/>
</dbReference>
<dbReference type="Gene3D" id="3.40.1170.60">
    <property type="match status" value="1"/>
</dbReference>
<dbReference type="Gene3D" id="3.30.70.270">
    <property type="match status" value="1"/>
</dbReference>
<dbReference type="InterPro" id="IPR017961">
    <property type="entry name" value="DNA_pol_Y-fam_little_finger"/>
</dbReference>
<gene>
    <name evidence="3" type="ORF">A2866_01245</name>
</gene>
<dbReference type="InterPro" id="IPR050116">
    <property type="entry name" value="DNA_polymerase-Y"/>
</dbReference>
<dbReference type="PANTHER" id="PTHR11076">
    <property type="entry name" value="DNA REPAIR POLYMERASE UMUC / TRANSFERASE FAMILY MEMBER"/>
    <property type="match status" value="1"/>
</dbReference>
<protein>
    <recommendedName>
        <fullName evidence="2">UmuC domain-containing protein</fullName>
    </recommendedName>
</protein>
<dbReference type="Pfam" id="PF00817">
    <property type="entry name" value="IMS"/>
    <property type="match status" value="1"/>
</dbReference>
<dbReference type="Pfam" id="PF11799">
    <property type="entry name" value="IMS_C"/>
    <property type="match status" value="1"/>
</dbReference>
<dbReference type="GO" id="GO:0009432">
    <property type="term" value="P:SOS response"/>
    <property type="evidence" value="ECO:0007669"/>
    <property type="project" value="TreeGrafter"/>
</dbReference>
<dbReference type="Gene3D" id="3.30.1490.100">
    <property type="entry name" value="DNA polymerase, Y-family, little finger domain"/>
    <property type="match status" value="1"/>
</dbReference>
<dbReference type="GO" id="GO:0006281">
    <property type="term" value="P:DNA repair"/>
    <property type="evidence" value="ECO:0007669"/>
    <property type="project" value="InterPro"/>
</dbReference>
<comment type="caution">
    <text evidence="3">The sequence shown here is derived from an EMBL/GenBank/DDBJ whole genome shotgun (WGS) entry which is preliminary data.</text>
</comment>
<dbReference type="GO" id="GO:0005829">
    <property type="term" value="C:cytosol"/>
    <property type="evidence" value="ECO:0007669"/>
    <property type="project" value="TreeGrafter"/>
</dbReference>
<dbReference type="GO" id="GO:0003887">
    <property type="term" value="F:DNA-directed DNA polymerase activity"/>
    <property type="evidence" value="ECO:0007669"/>
    <property type="project" value="InterPro"/>
</dbReference>
<evidence type="ECO:0000313" key="3">
    <source>
        <dbReference type="EMBL" id="OGK19590.1"/>
    </source>
</evidence>
<dbReference type="InterPro" id="IPR036775">
    <property type="entry name" value="DNA_pol_Y-fam_lit_finger_sf"/>
</dbReference>
<organism evidence="3 4">
    <name type="scientific">Candidatus Roizmanbacteria bacterium RIFCSPHIGHO2_01_FULL_39_8</name>
    <dbReference type="NCBI Taxonomy" id="1802033"/>
    <lineage>
        <taxon>Bacteria</taxon>
        <taxon>Candidatus Roizmaniibacteriota</taxon>
    </lineage>
</organism>
<evidence type="ECO:0000313" key="4">
    <source>
        <dbReference type="Proteomes" id="UP000177026"/>
    </source>
</evidence>
<dbReference type="GO" id="GO:0042276">
    <property type="term" value="P:error-prone translesion synthesis"/>
    <property type="evidence" value="ECO:0007669"/>
    <property type="project" value="TreeGrafter"/>
</dbReference>
<dbReference type="SUPFAM" id="SSF56672">
    <property type="entry name" value="DNA/RNA polymerases"/>
    <property type="match status" value="1"/>
</dbReference>
<dbReference type="InterPro" id="IPR001126">
    <property type="entry name" value="UmuC"/>
</dbReference>
<dbReference type="AlphaFoldDB" id="A0A1F7GKL8"/>
<evidence type="ECO:0000259" key="2">
    <source>
        <dbReference type="PROSITE" id="PS50173"/>
    </source>
</evidence>
<proteinExistence type="inferred from homology"/>
<dbReference type="PROSITE" id="PS50173">
    <property type="entry name" value="UMUC"/>
    <property type="match status" value="1"/>
</dbReference>
<dbReference type="PANTHER" id="PTHR11076:SF34">
    <property type="entry name" value="PROTEIN UMUC"/>
    <property type="match status" value="1"/>
</dbReference>
<dbReference type="InterPro" id="IPR043128">
    <property type="entry name" value="Rev_trsase/Diguanyl_cyclase"/>
</dbReference>
<accession>A0A1F7GKL8</accession>
<reference evidence="3 4" key="1">
    <citation type="journal article" date="2016" name="Nat. Commun.">
        <title>Thousands of microbial genomes shed light on interconnected biogeochemical processes in an aquifer system.</title>
        <authorList>
            <person name="Anantharaman K."/>
            <person name="Brown C.T."/>
            <person name="Hug L.A."/>
            <person name="Sharon I."/>
            <person name="Castelle C.J."/>
            <person name="Probst A.J."/>
            <person name="Thomas B.C."/>
            <person name="Singh A."/>
            <person name="Wilkins M.J."/>
            <person name="Karaoz U."/>
            <person name="Brodie E.L."/>
            <person name="Williams K.H."/>
            <person name="Hubbard S.S."/>
            <person name="Banfield J.F."/>
        </authorList>
    </citation>
    <scope>NUCLEOTIDE SEQUENCE [LARGE SCALE GENOMIC DNA]</scope>
</reference>
<dbReference type="Proteomes" id="UP000177026">
    <property type="component" value="Unassembled WGS sequence"/>
</dbReference>
<dbReference type="EMBL" id="MFZI01000046">
    <property type="protein sequence ID" value="OGK19590.1"/>
    <property type="molecule type" value="Genomic_DNA"/>
</dbReference>
<dbReference type="InterPro" id="IPR043502">
    <property type="entry name" value="DNA/RNA_pol_sf"/>
</dbReference>
<comment type="similarity">
    <text evidence="1">Belongs to the DNA polymerase type-Y family.</text>
</comment>
<dbReference type="GO" id="GO:0003684">
    <property type="term" value="F:damaged DNA binding"/>
    <property type="evidence" value="ECO:0007669"/>
    <property type="project" value="InterPro"/>
</dbReference>
<sequence length="409" mass="47330">MLQVHSWPNTILHLDGDAFFCSVFQAVNPKLKGKPVVTGSERGLATAVSYEARKCGIKRGMLTWQIRKICPQCIILDSDYELYGLFASKMFSIVRSFTPQVEEYSIDEGFADIKGLRRPLHMTYYEIAKEIKEKIESSLGISISVGVSLTKCLAKLASSSHKPSGLTLVSGKQIEDLLRKTKIYDVWGIGVQTSAYLEKFGIKTAFDFTSKKELFITNQLSKPYHEIWRELRGEKVYDLDLEGRQSYKSITRSQTFTPSTNNKDFLWARLLQHIEDAFQQARKFDYVVGKIYPFIKTQNFEYYGTEIKLAEKVFYPYLIHEQLRQTFEKMYRKDSQYRATGCTISDLQDNVINQMSLFNQQENQEEKIKKLYPLFEAKKVDFGSMLFDKKRGKIVKEKPKLNMPLINLV</sequence>
<feature type="domain" description="UmuC" evidence="2">
    <location>
        <begin position="11"/>
        <end position="190"/>
    </location>
</feature>